<accession>A0A7S1FGY2</accession>
<protein>
    <submittedName>
        <fullName evidence="2">Uncharacterized protein</fullName>
    </submittedName>
</protein>
<dbReference type="EMBL" id="HBFQ01055679">
    <property type="protein sequence ID" value="CAD8865175.1"/>
    <property type="molecule type" value="Transcribed_RNA"/>
</dbReference>
<sequence>MQPLAFQRHASVGFPWHAGKSLAREAPPPGYADAQSDQRQLCQVEPQFLETFQHPQQPHTMGGTDANGLKRISLGKGSCAKYPRLEAETLVFFTRGADDNDVFVRTLSGSYVARGTNHGRTVYRKSTLEDVWLYYWDRGPLVGWWFGNTVGGTQVWSHCPERSVSPPETGWRVPWDGPVRPLVLMPESMYQERSGGDQFTTKAQSVVEAAAAALEALDGEGESTHLEEALDVQLSALQDLASKLEMHQDVLRVNLTEQVRALTESVSSRLARLREARMAEVASSRESQEREAATAAVAECADKANRAEELVEQASITREMVTDDETDARNTVEHVETLARAAQLALGEARMCINCHSAGLTGFTESVRGPAMVQVEDLQTRLEVLQGKLNPLKGIRFEMDQRREARRLSAEFLEQISLAEMEMDRVEDILSQFGQTSGSTDLESAKQSFAGVERQGAFLHFLDSKIAKAKGDMLDEMMKLRPRAEALSDRASDLKASFKEASEWVVCNQIVQEASERVQEVSEALVRASEAEGALMLKPDHDRLEECEEALQLATQTAALARTFLGTKLVEVKRIPSEGGQMAAIQLVGYQELGSATERIKELKSKLAEQRRLLWIQDIEHIVCQMELDAHKLPEESQFDIDDVADVVYQVVQAVDKAQRFIREVRKDGTRDVAEELLKYQNRIGVVEAEVLRVRQILGERPSKVGTPSTHRELPMNPVSTVEHFRESILPGGAPPRGRHCFPEARPSVAPSSLPAKGCYVDPSPEMGLLAEGYRKPPPPPPPPRT</sequence>
<evidence type="ECO:0000256" key="1">
    <source>
        <dbReference type="SAM" id="MobiDB-lite"/>
    </source>
</evidence>
<evidence type="ECO:0000313" key="2">
    <source>
        <dbReference type="EMBL" id="CAD8865175.1"/>
    </source>
</evidence>
<gene>
    <name evidence="2" type="ORF">NSCI0253_LOCUS39530</name>
</gene>
<feature type="compositionally biased region" description="Pro residues" evidence="1">
    <location>
        <begin position="776"/>
        <end position="786"/>
    </location>
</feature>
<feature type="region of interest" description="Disordered" evidence="1">
    <location>
        <begin position="744"/>
        <end position="786"/>
    </location>
</feature>
<dbReference type="AlphaFoldDB" id="A0A7S1FGY2"/>
<reference evidence="2" key="1">
    <citation type="submission" date="2021-01" db="EMBL/GenBank/DDBJ databases">
        <authorList>
            <person name="Corre E."/>
            <person name="Pelletier E."/>
            <person name="Niang G."/>
            <person name="Scheremetjew M."/>
            <person name="Finn R."/>
            <person name="Kale V."/>
            <person name="Holt S."/>
            <person name="Cochrane G."/>
            <person name="Meng A."/>
            <person name="Brown T."/>
            <person name="Cohen L."/>
        </authorList>
    </citation>
    <scope>NUCLEOTIDE SEQUENCE</scope>
</reference>
<organism evidence="2">
    <name type="scientific">Noctiluca scintillans</name>
    <name type="common">Sea sparkle</name>
    <name type="synonym">Red tide dinoflagellate</name>
    <dbReference type="NCBI Taxonomy" id="2966"/>
    <lineage>
        <taxon>Eukaryota</taxon>
        <taxon>Sar</taxon>
        <taxon>Alveolata</taxon>
        <taxon>Dinophyceae</taxon>
        <taxon>Noctilucales</taxon>
        <taxon>Noctilucaceae</taxon>
        <taxon>Noctiluca</taxon>
    </lineage>
</organism>
<proteinExistence type="predicted"/>
<name>A0A7S1FGY2_NOCSC</name>